<dbReference type="Proteomes" id="UP000266721">
    <property type="component" value="Unassembled WGS sequence"/>
</dbReference>
<protein>
    <recommendedName>
        <fullName evidence="3">Reverse transcriptase domain-containing protein</fullName>
    </recommendedName>
</protein>
<gene>
    <name evidence="1" type="ORF">AM593_06915</name>
</gene>
<evidence type="ECO:0008006" key="3">
    <source>
        <dbReference type="Google" id="ProtNLM"/>
    </source>
</evidence>
<feature type="non-terminal residue" evidence="1">
    <location>
        <position position="1"/>
    </location>
</feature>
<evidence type="ECO:0000313" key="2">
    <source>
        <dbReference type="Proteomes" id="UP000266721"/>
    </source>
</evidence>
<sequence>MVDTAFNKRQVSKKSIKLYTYCFYFKHCKLDDQKSSELPMQKALMFGASAIIILTLNQDILKESTIKLFADDISLYLIVDDPRESANNLNSDLANIHRWSSDWLVTFNPQKTETMTISRKLHKPDHPKLNMDNVTVTEIYPTLTLWSACGRTYGKGYHEWDGVVCLGHQENEEK</sequence>
<accession>A0A3R5Q646</accession>
<feature type="non-terminal residue" evidence="1">
    <location>
        <position position="174"/>
    </location>
</feature>
<dbReference type="AlphaFoldDB" id="A0A3R5Q646"/>
<proteinExistence type="predicted"/>
<organism evidence="1 2">
    <name type="scientific">Mytilus galloprovincialis</name>
    <name type="common">Mediterranean mussel</name>
    <dbReference type="NCBI Taxonomy" id="29158"/>
    <lineage>
        <taxon>Eukaryota</taxon>
        <taxon>Metazoa</taxon>
        <taxon>Spiralia</taxon>
        <taxon>Lophotrochozoa</taxon>
        <taxon>Mollusca</taxon>
        <taxon>Bivalvia</taxon>
        <taxon>Autobranchia</taxon>
        <taxon>Pteriomorphia</taxon>
        <taxon>Mytilida</taxon>
        <taxon>Mytiloidea</taxon>
        <taxon>Mytilidae</taxon>
        <taxon>Mytilinae</taxon>
        <taxon>Mytilus</taxon>
    </lineage>
</organism>
<evidence type="ECO:0000313" key="1">
    <source>
        <dbReference type="EMBL" id="OPL20442.1"/>
    </source>
</evidence>
<name>A0A3R5Q646_MYTGA</name>
<dbReference type="EMBL" id="KV607921">
    <property type="protein sequence ID" value="OPL20442.1"/>
    <property type="molecule type" value="Genomic_DNA"/>
</dbReference>
<keyword evidence="2" id="KW-1185">Reference proteome</keyword>
<reference evidence="1 2" key="1">
    <citation type="journal article" date="2016" name="PLoS ONE">
        <title>A First Insight into the Genome of the Filter-Feeder Mussel Mytilus galloprovincialis.</title>
        <authorList>
            <person name="Murgarella M."/>
            <person name="Puiu D."/>
            <person name="Novoa B."/>
            <person name="Figueras A."/>
            <person name="Posada D."/>
            <person name="Canchaya C."/>
        </authorList>
    </citation>
    <scope>NUCLEOTIDE SEQUENCE [LARGE SCALE GENOMIC DNA]</scope>
    <source>
        <tissue evidence="1">Muscle</tissue>
    </source>
</reference>